<proteinExistence type="predicted"/>
<feature type="compositionally biased region" description="Low complexity" evidence="1">
    <location>
        <begin position="249"/>
        <end position="261"/>
    </location>
</feature>
<dbReference type="AlphaFoldDB" id="A0AAD7ICQ6"/>
<accession>A0AAD7ICQ6</accession>
<gene>
    <name evidence="2" type="ORF">DFH07DRAFT_80644</name>
</gene>
<organism evidence="2 3">
    <name type="scientific">Mycena maculata</name>
    <dbReference type="NCBI Taxonomy" id="230809"/>
    <lineage>
        <taxon>Eukaryota</taxon>
        <taxon>Fungi</taxon>
        <taxon>Dikarya</taxon>
        <taxon>Basidiomycota</taxon>
        <taxon>Agaricomycotina</taxon>
        <taxon>Agaricomycetes</taxon>
        <taxon>Agaricomycetidae</taxon>
        <taxon>Agaricales</taxon>
        <taxon>Marasmiineae</taxon>
        <taxon>Mycenaceae</taxon>
        <taxon>Mycena</taxon>
    </lineage>
</organism>
<evidence type="ECO:0000256" key="1">
    <source>
        <dbReference type="SAM" id="MobiDB-lite"/>
    </source>
</evidence>
<dbReference type="Proteomes" id="UP001215280">
    <property type="component" value="Unassembled WGS sequence"/>
</dbReference>
<feature type="compositionally biased region" description="Low complexity" evidence="1">
    <location>
        <begin position="171"/>
        <end position="188"/>
    </location>
</feature>
<feature type="compositionally biased region" description="Pro residues" evidence="1">
    <location>
        <begin position="378"/>
        <end position="388"/>
    </location>
</feature>
<name>A0AAD7ICQ6_9AGAR</name>
<feature type="compositionally biased region" description="Low complexity" evidence="1">
    <location>
        <begin position="368"/>
        <end position="377"/>
    </location>
</feature>
<feature type="region of interest" description="Disordered" evidence="1">
    <location>
        <begin position="246"/>
        <end position="479"/>
    </location>
</feature>
<reference evidence="2" key="1">
    <citation type="submission" date="2023-03" db="EMBL/GenBank/DDBJ databases">
        <title>Massive genome expansion in bonnet fungi (Mycena s.s.) driven by repeated elements and novel gene families across ecological guilds.</title>
        <authorList>
            <consortium name="Lawrence Berkeley National Laboratory"/>
            <person name="Harder C.B."/>
            <person name="Miyauchi S."/>
            <person name="Viragh M."/>
            <person name="Kuo A."/>
            <person name="Thoen E."/>
            <person name="Andreopoulos B."/>
            <person name="Lu D."/>
            <person name="Skrede I."/>
            <person name="Drula E."/>
            <person name="Henrissat B."/>
            <person name="Morin E."/>
            <person name="Kohler A."/>
            <person name="Barry K."/>
            <person name="LaButti K."/>
            <person name="Morin E."/>
            <person name="Salamov A."/>
            <person name="Lipzen A."/>
            <person name="Mereny Z."/>
            <person name="Hegedus B."/>
            <person name="Baldrian P."/>
            <person name="Stursova M."/>
            <person name="Weitz H."/>
            <person name="Taylor A."/>
            <person name="Grigoriev I.V."/>
            <person name="Nagy L.G."/>
            <person name="Martin F."/>
            <person name="Kauserud H."/>
        </authorList>
    </citation>
    <scope>NUCLEOTIDE SEQUENCE</scope>
    <source>
        <strain evidence="2">CBHHK188m</strain>
    </source>
</reference>
<feature type="compositionally biased region" description="Basic and acidic residues" evidence="1">
    <location>
        <begin position="350"/>
        <end position="362"/>
    </location>
</feature>
<feature type="compositionally biased region" description="Acidic residues" evidence="1">
    <location>
        <begin position="336"/>
        <end position="347"/>
    </location>
</feature>
<feature type="compositionally biased region" description="Pro residues" evidence="1">
    <location>
        <begin position="419"/>
        <end position="445"/>
    </location>
</feature>
<feature type="region of interest" description="Disordered" evidence="1">
    <location>
        <begin position="562"/>
        <end position="581"/>
    </location>
</feature>
<evidence type="ECO:0000313" key="2">
    <source>
        <dbReference type="EMBL" id="KAJ7739085.1"/>
    </source>
</evidence>
<keyword evidence="3" id="KW-1185">Reference proteome</keyword>
<feature type="region of interest" description="Disordered" evidence="1">
    <location>
        <begin position="171"/>
        <end position="194"/>
    </location>
</feature>
<protein>
    <submittedName>
        <fullName evidence="2">Uncharacterized protein</fullName>
    </submittedName>
</protein>
<comment type="caution">
    <text evidence="2">The sequence shown here is derived from an EMBL/GenBank/DDBJ whole genome shotgun (WGS) entry which is preliminary data.</text>
</comment>
<evidence type="ECO:0000313" key="3">
    <source>
        <dbReference type="Proteomes" id="UP001215280"/>
    </source>
</evidence>
<feature type="compositionally biased region" description="Basic residues" evidence="1">
    <location>
        <begin position="567"/>
        <end position="581"/>
    </location>
</feature>
<sequence length="629" mass="67999">MSLVSASTIPGYVLRYRSHAMDGVYSIVAGLAMRIVVDAATFHNVKLSGTLVGLWEGVVLLHYVNKAPSSSDPYLAYGVRLFVDFLFTESIFKLVVVLLWSTMGMVLADVAPAVWADSGLKRQWSRFRRDLTRSARMFSKRRTTTVRFVSAPTVVSTIRSAASTVSSVSSTSAFPASTTAPPSESPATPVAPSPPILIRRRSSVVVPGTFPGAEWSETETDAGTAVEQPAIPAHVTIARIIPSEASEDSYSFTTSPRSSSPAYSLDYSDDPSATNPVDIPSDMEEERTTPKQKIVMLPPTPSDSLQDWDASQHGAEEVQVPESPWMPLIPDHEPLEEWETVDAEEAPEAPPKDALLDIPAKEEDGDDSSIAAPSTIAPNPPAPMPIPDPIDDSDVLITFPIPEPAPPPEEQSAGVSPTEEPPAQDPPPTEDAAQNPPPTDEPPPSFEDLYGSEHDSAPPATAPSHPPSSRAPTPTPPSVKQALALRKEALVLNQRIADLARKRKTSLSDGAPAAAVLTALEITETKKELAEVNAKAEGAFVGAYNPPTASLYEFNTTGLTPEEAVRQRSRQRRRRRRTRRIRSTSLRETDLGVTTRETTTHYYQPTSYTCTYDPGSPYAGYRARCTSTL</sequence>
<dbReference type="EMBL" id="JARJLG010000134">
    <property type="protein sequence ID" value="KAJ7739085.1"/>
    <property type="molecule type" value="Genomic_DNA"/>
</dbReference>